<evidence type="ECO:0000313" key="2">
    <source>
        <dbReference type="Proteomes" id="UP000237082"/>
    </source>
</evidence>
<dbReference type="Proteomes" id="UP000237082">
    <property type="component" value="Unassembled WGS sequence"/>
</dbReference>
<proteinExistence type="predicted"/>
<keyword evidence="2" id="KW-1185">Reference proteome</keyword>
<protein>
    <submittedName>
        <fullName evidence="1">Uncharacterized protein</fullName>
    </submittedName>
</protein>
<evidence type="ECO:0000313" key="1">
    <source>
        <dbReference type="EMBL" id="POZ60511.1"/>
    </source>
</evidence>
<organism evidence="1 2">
    <name type="scientific">Chromobacterium alticapitis</name>
    <dbReference type="NCBI Taxonomy" id="2073169"/>
    <lineage>
        <taxon>Bacteria</taxon>
        <taxon>Pseudomonadati</taxon>
        <taxon>Pseudomonadota</taxon>
        <taxon>Betaproteobacteria</taxon>
        <taxon>Neisseriales</taxon>
        <taxon>Chromobacteriaceae</taxon>
        <taxon>Chromobacterium</taxon>
    </lineage>
</organism>
<dbReference type="AlphaFoldDB" id="A0A2S5DBX0"/>
<gene>
    <name evidence="1" type="ORF">C2I19_18705</name>
</gene>
<dbReference type="RefSeq" id="WP_103904139.1">
    <property type="nucleotide sequence ID" value="NZ_PQWB01000121.1"/>
</dbReference>
<sequence>MQNLFISPRQQSVYQLSIICPSMSLGIARHEIRSQAQKHGLRIQQWREQPQPIAKDTSHTLAPWLISADFRCGSETCMHFLQGIAQRLATLPLTRVKVDCLSTPAPAARSRVSAL</sequence>
<name>A0A2S5DBX0_9NEIS</name>
<dbReference type="OrthoDB" id="8588691at2"/>
<comment type="caution">
    <text evidence="1">The sequence shown here is derived from an EMBL/GenBank/DDBJ whole genome shotgun (WGS) entry which is preliminary data.</text>
</comment>
<reference evidence="2" key="1">
    <citation type="submission" date="2018-02" db="EMBL/GenBank/DDBJ databases">
        <authorList>
            <person name="O'Hara-Hanley K."/>
            <person name="Soby S."/>
        </authorList>
    </citation>
    <scope>NUCLEOTIDE SEQUENCE [LARGE SCALE GENOMIC DNA]</scope>
    <source>
        <strain evidence="2">MWU14-2602</strain>
    </source>
</reference>
<accession>A0A2S5DBX0</accession>
<dbReference type="EMBL" id="PQWB01000121">
    <property type="protein sequence ID" value="POZ60511.1"/>
    <property type="molecule type" value="Genomic_DNA"/>
</dbReference>